<dbReference type="GO" id="GO:0043488">
    <property type="term" value="P:regulation of mRNA stability"/>
    <property type="evidence" value="ECO:0007669"/>
    <property type="project" value="UniProtKB-UniRule"/>
</dbReference>
<sequence>EYHRLFELMCISCYLNCFYLLKMGCRIPCFTCDFVVTVSPQDEELPDYIVVMVADKKTSQQMSDDLALFLGNNTIKFTVWYV</sequence>
<comment type="subcellular location">
    <subcellularLocation>
        <location evidence="8">Nucleus speckle</location>
    </subcellularLocation>
</comment>
<evidence type="ECO:0000313" key="9">
    <source>
        <dbReference type="Ensembl" id="ENSOMYP00000004023.2"/>
    </source>
</evidence>
<dbReference type="Ensembl" id="ENSOMYT00000004514.2">
    <property type="protein sequence ID" value="ENSOMYP00000004023.2"/>
    <property type="gene ID" value="ENSOMYG00000002127.2"/>
</dbReference>
<evidence type="ECO:0000256" key="2">
    <source>
        <dbReference type="ARBA" id="ARBA00015071"/>
    </source>
</evidence>
<evidence type="ECO:0000256" key="5">
    <source>
        <dbReference type="ARBA" id="ARBA00022771"/>
    </source>
</evidence>
<comment type="function">
    <text evidence="8">RNA-binding protein involved in the biogenesis of circular RNAs (circRNAs), which are produced by back-splicing circularization of pre-mRNAs. Acts by binding to both exon-intron boundary and 3'-UTR of pre-mRNAs to promote circRNA biogenesis through dimerization and the association with the spliceosome.</text>
</comment>
<evidence type="ECO:0000256" key="7">
    <source>
        <dbReference type="ARBA" id="ARBA00023242"/>
    </source>
</evidence>
<keyword evidence="5 8" id="KW-0863">Zinc-finger</keyword>
<organism evidence="9 10">
    <name type="scientific">Oncorhynchus mykiss</name>
    <name type="common">Rainbow trout</name>
    <name type="synonym">Salmo gairdneri</name>
    <dbReference type="NCBI Taxonomy" id="8022"/>
    <lineage>
        <taxon>Eukaryota</taxon>
        <taxon>Metazoa</taxon>
        <taxon>Chordata</taxon>
        <taxon>Craniata</taxon>
        <taxon>Vertebrata</taxon>
        <taxon>Euteleostomi</taxon>
        <taxon>Actinopterygii</taxon>
        <taxon>Neopterygii</taxon>
        <taxon>Teleostei</taxon>
        <taxon>Protacanthopterygii</taxon>
        <taxon>Salmoniformes</taxon>
        <taxon>Salmonidae</taxon>
        <taxon>Salmoninae</taxon>
        <taxon>Oncorhynchus</taxon>
    </lineage>
</organism>
<protein>
    <recommendedName>
        <fullName evidence="2 8">Zinc finger CCCH domain-containing protein 14</fullName>
    </recommendedName>
</protein>
<keyword evidence="3 8" id="KW-0479">Metal-binding</keyword>
<comment type="similarity">
    <text evidence="1 8">Belongs to the ZC3H14 family.</text>
</comment>
<reference evidence="9" key="3">
    <citation type="submission" date="2025-09" db="UniProtKB">
        <authorList>
            <consortium name="Ensembl"/>
        </authorList>
    </citation>
    <scope>IDENTIFICATION</scope>
</reference>
<evidence type="ECO:0000256" key="1">
    <source>
        <dbReference type="ARBA" id="ARBA00008423"/>
    </source>
</evidence>
<reference evidence="9" key="2">
    <citation type="submission" date="2025-08" db="UniProtKB">
        <authorList>
            <consortium name="Ensembl"/>
        </authorList>
    </citation>
    <scope>IDENTIFICATION</scope>
</reference>
<keyword evidence="10" id="KW-1185">Reference proteome</keyword>
<dbReference type="GO" id="GO:0008270">
    <property type="term" value="F:zinc ion binding"/>
    <property type="evidence" value="ECO:0007669"/>
    <property type="project" value="UniProtKB-KW"/>
</dbReference>
<dbReference type="PANTHER" id="PTHR14738">
    <property type="entry name" value="ZINC FINGER CCCH DOMAIN-CONTAINING PROTEIN 14"/>
    <property type="match status" value="1"/>
</dbReference>
<dbReference type="PANTHER" id="PTHR14738:SF29">
    <property type="entry name" value="ZINC FINGER CCCH DOMAIN-CONTAINING PROTEIN 14"/>
    <property type="match status" value="1"/>
</dbReference>
<accession>A0A8C7LW39</accession>
<keyword evidence="4 8" id="KW-0677">Repeat</keyword>
<evidence type="ECO:0000256" key="8">
    <source>
        <dbReference type="RuleBase" id="RU369058"/>
    </source>
</evidence>
<name>A0A8C7LW39_ONCMY</name>
<evidence type="ECO:0000256" key="3">
    <source>
        <dbReference type="ARBA" id="ARBA00022723"/>
    </source>
</evidence>
<keyword evidence="7 8" id="KW-0539">Nucleus</keyword>
<evidence type="ECO:0000256" key="4">
    <source>
        <dbReference type="ARBA" id="ARBA00022737"/>
    </source>
</evidence>
<dbReference type="GO" id="GO:0016607">
    <property type="term" value="C:nuclear speck"/>
    <property type="evidence" value="ECO:0007669"/>
    <property type="project" value="UniProtKB-SubCell"/>
</dbReference>
<evidence type="ECO:0000256" key="6">
    <source>
        <dbReference type="ARBA" id="ARBA00022833"/>
    </source>
</evidence>
<proteinExistence type="inferred from homology"/>
<dbReference type="GeneTree" id="ENSGT00960000190405"/>
<dbReference type="Proteomes" id="UP000694395">
    <property type="component" value="Chromosome 8"/>
</dbReference>
<dbReference type="GO" id="GO:0005737">
    <property type="term" value="C:cytoplasm"/>
    <property type="evidence" value="ECO:0007669"/>
    <property type="project" value="TreeGrafter"/>
</dbReference>
<evidence type="ECO:0000313" key="10">
    <source>
        <dbReference type="Proteomes" id="UP000694395"/>
    </source>
</evidence>
<keyword evidence="6 8" id="KW-0862">Zinc</keyword>
<keyword evidence="8" id="KW-0694">RNA-binding</keyword>
<dbReference type="AlphaFoldDB" id="A0A8C7LW39"/>
<dbReference type="InterPro" id="IPR040366">
    <property type="entry name" value="Nab2/ZC3H14"/>
</dbReference>
<reference evidence="9" key="1">
    <citation type="submission" date="2020-07" db="EMBL/GenBank/DDBJ databases">
        <title>A long reads based de novo assembly of the rainbow trout Arlee double haploid line genome.</title>
        <authorList>
            <person name="Gao G."/>
            <person name="Palti Y."/>
        </authorList>
    </citation>
    <scope>NUCLEOTIDE SEQUENCE [LARGE SCALE GENOMIC DNA]</scope>
</reference>
<dbReference type="GO" id="GO:0008143">
    <property type="term" value="F:poly(A) binding"/>
    <property type="evidence" value="ECO:0007669"/>
    <property type="project" value="UniProtKB-UniRule"/>
</dbReference>